<proteinExistence type="predicted"/>
<reference evidence="2 3" key="1">
    <citation type="journal article" date="2018" name="Syst. Appl. Microbiol.">
        <title>Abditibacterium utsteinense sp. nov., the first cultivated member of candidate phylum FBP, isolated from ice-free Antarctic soil samples.</title>
        <authorList>
            <person name="Tahon G."/>
            <person name="Tytgat B."/>
            <person name="Lebbe L."/>
            <person name="Carlier A."/>
            <person name="Willems A."/>
        </authorList>
    </citation>
    <scope>NUCLEOTIDE SEQUENCE [LARGE SCALE GENOMIC DNA]</scope>
    <source>
        <strain evidence="2 3">LMG 29911</strain>
    </source>
</reference>
<sequence>MKILKIFVLCFLAITTNCHAQQKASKSYNWQVKPFDAGSIPVTGKLPPEFTGHALYRLLAAYQRPIISKGTYETTAAFEKRKRARRNKPLFGQIYITSDVTIMLRPDTSYNADTSTLTLELQGYPSNVEEAIEFSMAGVVAEGVRMTNKYSFSFVQKTVLPIEGSFVSTTMKVAPDKAKRLTENLSVALSGKLQEPLFTSGFCNLEVSSITFYDFTSGYIYARITP</sequence>
<dbReference type="InParanoid" id="A0A2S8SQU9"/>
<evidence type="ECO:0000313" key="2">
    <source>
        <dbReference type="EMBL" id="PQV63173.1"/>
    </source>
</evidence>
<dbReference type="EMBL" id="NIGF01000015">
    <property type="protein sequence ID" value="PQV63173.1"/>
    <property type="molecule type" value="Genomic_DNA"/>
</dbReference>
<feature type="signal peptide" evidence="1">
    <location>
        <begin position="1"/>
        <end position="20"/>
    </location>
</feature>
<dbReference type="Proteomes" id="UP000237684">
    <property type="component" value="Unassembled WGS sequence"/>
</dbReference>
<organism evidence="2 3">
    <name type="scientific">Abditibacterium utsteinense</name>
    <dbReference type="NCBI Taxonomy" id="1960156"/>
    <lineage>
        <taxon>Bacteria</taxon>
        <taxon>Pseudomonadati</taxon>
        <taxon>Abditibacteriota</taxon>
        <taxon>Abditibacteriia</taxon>
        <taxon>Abditibacteriales</taxon>
        <taxon>Abditibacteriaceae</taxon>
        <taxon>Abditibacterium</taxon>
    </lineage>
</organism>
<keyword evidence="1" id="KW-0732">Signal</keyword>
<accession>A0A2S8SQU9</accession>
<name>A0A2S8SQU9_9BACT</name>
<dbReference type="AlphaFoldDB" id="A0A2S8SQU9"/>
<gene>
    <name evidence="2" type="ORF">B1R32_11581</name>
</gene>
<evidence type="ECO:0000256" key="1">
    <source>
        <dbReference type="SAM" id="SignalP"/>
    </source>
</evidence>
<feature type="chain" id="PRO_5015400481" evidence="1">
    <location>
        <begin position="21"/>
        <end position="226"/>
    </location>
</feature>
<keyword evidence="3" id="KW-1185">Reference proteome</keyword>
<evidence type="ECO:0000313" key="3">
    <source>
        <dbReference type="Proteomes" id="UP000237684"/>
    </source>
</evidence>
<protein>
    <submittedName>
        <fullName evidence="2">Uncharacterized protein</fullName>
    </submittedName>
</protein>
<comment type="caution">
    <text evidence="2">The sequence shown here is derived from an EMBL/GenBank/DDBJ whole genome shotgun (WGS) entry which is preliminary data.</text>
</comment>
<dbReference type="RefSeq" id="WP_106380759.1">
    <property type="nucleotide sequence ID" value="NZ_NIGF01000015.1"/>
</dbReference>